<dbReference type="InterPro" id="IPR010982">
    <property type="entry name" value="Lambda_DNA-bd_dom_sf"/>
</dbReference>
<feature type="region of interest" description="Disordered" evidence="1">
    <location>
        <begin position="104"/>
        <end position="150"/>
    </location>
</feature>
<dbReference type="Pfam" id="PF01381">
    <property type="entry name" value="HTH_3"/>
    <property type="match status" value="1"/>
</dbReference>
<dbReference type="CDD" id="cd00093">
    <property type="entry name" value="HTH_XRE"/>
    <property type="match status" value="1"/>
</dbReference>
<dbReference type="SMART" id="SM00530">
    <property type="entry name" value="HTH_XRE"/>
    <property type="match status" value="1"/>
</dbReference>
<organism evidence="3 4">
    <name type="scientific">Enorma massiliensis</name>
    <dbReference type="NCBI Taxonomy" id="1472761"/>
    <lineage>
        <taxon>Bacteria</taxon>
        <taxon>Bacillati</taxon>
        <taxon>Actinomycetota</taxon>
        <taxon>Coriobacteriia</taxon>
        <taxon>Coriobacteriales</taxon>
        <taxon>Coriobacteriaceae</taxon>
        <taxon>Enorma</taxon>
    </lineage>
</organism>
<keyword evidence="4" id="KW-1185">Reference proteome</keyword>
<feature type="compositionally biased region" description="Low complexity" evidence="1">
    <location>
        <begin position="111"/>
        <end position="127"/>
    </location>
</feature>
<evidence type="ECO:0000259" key="2">
    <source>
        <dbReference type="PROSITE" id="PS50943"/>
    </source>
</evidence>
<evidence type="ECO:0000313" key="4">
    <source>
        <dbReference type="Proteomes" id="UP000196560"/>
    </source>
</evidence>
<name>A0A1Y3U2X8_9ACTN</name>
<protein>
    <recommendedName>
        <fullName evidence="2">HTH cro/C1-type domain-containing protein</fullName>
    </recommendedName>
</protein>
<dbReference type="PROSITE" id="PS50943">
    <property type="entry name" value="HTH_CROC1"/>
    <property type="match status" value="1"/>
</dbReference>
<dbReference type="SUPFAM" id="SSF47413">
    <property type="entry name" value="lambda repressor-like DNA-binding domains"/>
    <property type="match status" value="1"/>
</dbReference>
<evidence type="ECO:0000256" key="1">
    <source>
        <dbReference type="SAM" id="MobiDB-lite"/>
    </source>
</evidence>
<comment type="caution">
    <text evidence="3">The sequence shown here is derived from an EMBL/GenBank/DDBJ whole genome shotgun (WGS) entry which is preliminary data.</text>
</comment>
<proteinExistence type="predicted"/>
<dbReference type="InterPro" id="IPR001387">
    <property type="entry name" value="Cro/C1-type_HTH"/>
</dbReference>
<gene>
    <name evidence="3" type="ORF">B5G21_05630</name>
</gene>
<accession>A0A1Y3U2X8</accession>
<dbReference type="EMBL" id="NFHO01000005">
    <property type="protein sequence ID" value="OUN43076.1"/>
    <property type="molecule type" value="Genomic_DNA"/>
</dbReference>
<feature type="domain" description="HTH cro/C1-type" evidence="2">
    <location>
        <begin position="42"/>
        <end position="99"/>
    </location>
</feature>
<feature type="compositionally biased region" description="Basic residues" evidence="1">
    <location>
        <begin position="128"/>
        <end position="141"/>
    </location>
</feature>
<dbReference type="STRING" id="1118060.GCA_000311845_01501"/>
<dbReference type="Proteomes" id="UP000196560">
    <property type="component" value="Unassembled WGS sequence"/>
</dbReference>
<dbReference type="GO" id="GO:0003677">
    <property type="term" value="F:DNA binding"/>
    <property type="evidence" value="ECO:0007669"/>
    <property type="project" value="InterPro"/>
</dbReference>
<dbReference type="AlphaFoldDB" id="A0A1Y3U2X8"/>
<dbReference type="Gene3D" id="1.10.260.40">
    <property type="entry name" value="lambda repressor-like DNA-binding domains"/>
    <property type="match status" value="1"/>
</dbReference>
<sequence length="176" mass="19864">MHNVLRHWRRTSMANHTTEHRTEDGRIIKPVSIPRQVGLYARREREAQGLTRKQLAKAAGVSERLLASLELGDAPGIRLDKLLAVYDALGLELFTIGEHIREERPWEHNESSAASDSTDTAPATRTTAQRRRRGARATTRTKRTESSPELRLSDFQSAYDRLIANIFHDNSGATAR</sequence>
<evidence type="ECO:0000313" key="3">
    <source>
        <dbReference type="EMBL" id="OUN43076.1"/>
    </source>
</evidence>
<reference evidence="4" key="1">
    <citation type="submission" date="2017-04" db="EMBL/GenBank/DDBJ databases">
        <title>Function of individual gut microbiota members based on whole genome sequencing of pure cultures obtained from chicken caecum.</title>
        <authorList>
            <person name="Medvecky M."/>
            <person name="Cejkova D."/>
            <person name="Polansky O."/>
            <person name="Karasova D."/>
            <person name="Kubasova T."/>
            <person name="Cizek A."/>
            <person name="Rychlik I."/>
        </authorList>
    </citation>
    <scope>NUCLEOTIDE SEQUENCE [LARGE SCALE GENOMIC DNA]</scope>
    <source>
        <strain evidence="4">An70</strain>
    </source>
</reference>